<feature type="domain" description="Condensation" evidence="1">
    <location>
        <begin position="33"/>
        <end position="305"/>
    </location>
</feature>
<accession>A0ABV6V4X1</accession>
<organism evidence="2 3">
    <name type="scientific">Streptacidiphilus alkalitolerans</name>
    <dbReference type="NCBI Taxonomy" id="3342712"/>
    <lineage>
        <taxon>Bacteria</taxon>
        <taxon>Bacillati</taxon>
        <taxon>Actinomycetota</taxon>
        <taxon>Actinomycetes</taxon>
        <taxon>Kitasatosporales</taxon>
        <taxon>Streptomycetaceae</taxon>
        <taxon>Streptacidiphilus</taxon>
    </lineage>
</organism>
<keyword evidence="3" id="KW-1185">Reference proteome</keyword>
<gene>
    <name evidence="2" type="ORF">ACEZDG_05685</name>
</gene>
<comment type="caution">
    <text evidence="2">The sequence shown here is derived from an EMBL/GenBank/DDBJ whole genome shotgun (WGS) entry which is preliminary data.</text>
</comment>
<dbReference type="InterPro" id="IPR001242">
    <property type="entry name" value="Condensation_dom"/>
</dbReference>
<dbReference type="Gene3D" id="3.30.559.10">
    <property type="entry name" value="Chloramphenicol acetyltransferase-like domain"/>
    <property type="match status" value="1"/>
</dbReference>
<name>A0ABV6V4X1_9ACTN</name>
<dbReference type="SUPFAM" id="SSF52777">
    <property type="entry name" value="CoA-dependent acyltransferases"/>
    <property type="match status" value="2"/>
</dbReference>
<dbReference type="Proteomes" id="UP001592582">
    <property type="component" value="Unassembled WGS sequence"/>
</dbReference>
<evidence type="ECO:0000259" key="1">
    <source>
        <dbReference type="Pfam" id="PF00668"/>
    </source>
</evidence>
<dbReference type="EMBL" id="JBHEZX010000002">
    <property type="protein sequence ID" value="MFC1408767.1"/>
    <property type="molecule type" value="Genomic_DNA"/>
</dbReference>
<protein>
    <submittedName>
        <fullName evidence="2">Condensation domain-containing protein</fullName>
    </submittedName>
</protein>
<dbReference type="Gene3D" id="3.30.559.30">
    <property type="entry name" value="Nonribosomal peptide synthetase, condensation domain"/>
    <property type="match status" value="1"/>
</dbReference>
<dbReference type="InterPro" id="IPR023213">
    <property type="entry name" value="CAT-like_dom_sf"/>
</dbReference>
<reference evidence="2 3" key="1">
    <citation type="submission" date="2024-09" db="EMBL/GenBank/DDBJ databases">
        <authorList>
            <person name="Lee S.D."/>
        </authorList>
    </citation>
    <scope>NUCLEOTIDE SEQUENCE [LARGE SCALE GENOMIC DNA]</scope>
    <source>
        <strain evidence="2 3">N1-1</strain>
    </source>
</reference>
<evidence type="ECO:0000313" key="2">
    <source>
        <dbReference type="EMBL" id="MFC1408767.1"/>
    </source>
</evidence>
<dbReference type="RefSeq" id="WP_380503206.1">
    <property type="nucleotide sequence ID" value="NZ_JBHEZX010000002.1"/>
</dbReference>
<proteinExistence type="predicted"/>
<sequence>MAEPVARTVLGGARMTDRIIVPFEGPGAGTGELTWGQRKVWTLMQQAGTSMSMGGAVPVTDGRTVQDLASELRFFLSRYASMRARIRAGADGGLVQEVAGAGQAELGIVDVADDGDPGLVAQELAEQWEATPFDHAEEWPIRMAAVRSRGAVTHVVVMISHVATDGSGIAVMLGELSERDPVTGEPKNPASAMGPLELAALQRTPSGQRQNEFSLRHWERLLRAAGPRRFGPRVDRGEPRYRLGFFESRALHLASKVVAARVGSSTSSVLLAGYAVAVARLTGITPALIQVVVSNRFRPGLADVSHPLSVNGLFMVDVADASFDEVVDRTTRASALCSKYAYYDPEQLEELRARVDRERGGEGVELSCLFNDRRLGIGLESPGPAAPPREELEAALAESTLRWGRPFPQYLDKLMIQVGSAPDTVELEIQVDTHHVSADEVNALMRDLEALVVEAAYDPTLPTAVRPMPPEPAGSPE</sequence>
<dbReference type="Pfam" id="PF00668">
    <property type="entry name" value="Condensation"/>
    <property type="match status" value="1"/>
</dbReference>
<evidence type="ECO:0000313" key="3">
    <source>
        <dbReference type="Proteomes" id="UP001592582"/>
    </source>
</evidence>